<dbReference type="Gene3D" id="1.20.120.50">
    <property type="entry name" value="Hemerythrin-like"/>
    <property type="match status" value="1"/>
</dbReference>
<dbReference type="InterPro" id="IPR001633">
    <property type="entry name" value="EAL_dom"/>
</dbReference>
<sequence>MIDIDIFPWESCFETGIVELDTQHRQLVAILNRLAEQMIISADSGVLVGLLDELSCEAASHFEMEEALWHAFLPDHAAALDHHEGHQAFLEQLDEAKAALLTSVDAGASEEALAFLVRWLVAHLLESDGYLAMVVKAIQQGKTADEAFALAEASKQDTAKVLIEIIRSIYAAHSRNALRLTRTLSDQRQAAESALAISHQRLLNILDGTNAAVYVADMQTYEVLFINAHARRLLGDVVGKICWQALQGRSSPCDFCTNNRLLDADGKPGEPVIWEHYNASLERWFQLHDQAIPWDDGRYVRMEIALDITDQKRLEQSLRDSEERYRVLFEQSRDAMMIVAPPDWRFRAGNPAMIKLFGARDFAELQGLTPVDLSPSHQPDGRDSFSLAQEMLQRAVQEGSYYGEWLHQRRDGRDIPCTVLLTRIDLAGEMMIQGTVRDISVYKRQQLALERIAHYDPLTGLPNRVLLADRMQQAMSQALRRKSKLVIAYLDLDGFKAVNDRYGHDVGDRLLVVVAERMRHVLRESDTLARLGGDEFVAVLVDNPDIDACTPVLVRLLEAAAREVQDRGYVLKVSASLGVTFYPQEAPIDADQLLRQADQAMYQAKLSGKNRIHRFDLARDNAVRGHHEHMARLNAALRAEEFVLFYQPQVNIRTGQCVGMEALLRWQHPERGVLPPVEFLPLIEGHPLEIALGNWVIETALAQLEQWRDDHWTVSVNVGAHQLQHPAFLQRLQAALQRHPGVSPQRLEIEILESSALFDLERAVAIMEECLALGVRFALDDFGTGYASLSYLKRLPVQTLKIDRSFVRDMLDHPDDTAMLEGILGLARSFRRTPIAEGVETEQQGQHLLARGCELAQGYFIARPMPADAIQDWVAHWRLPDSWTQS</sequence>
<dbReference type="GO" id="GO:0003824">
    <property type="term" value="F:catalytic activity"/>
    <property type="evidence" value="ECO:0007669"/>
    <property type="project" value="UniProtKB-ARBA"/>
</dbReference>
<protein>
    <submittedName>
        <fullName evidence="8">Diguanylate cyclase/phosphodiesterase (GGDEF &amp; EAL domains) with PAS/PAC sensor(S)</fullName>
    </submittedName>
</protein>
<comment type="caution">
    <text evidence="8">The sequence shown here is derived from an EMBL/GenBank/DDBJ whole genome shotgun (WGS) entry which is preliminary data.</text>
</comment>
<dbReference type="InterPro" id="IPR052155">
    <property type="entry name" value="Biofilm_reg_signaling"/>
</dbReference>
<dbReference type="FunFam" id="3.30.70.270:FF:000001">
    <property type="entry name" value="Diguanylate cyclase domain protein"/>
    <property type="match status" value="1"/>
</dbReference>
<feature type="domain" description="EAL" evidence="6">
    <location>
        <begin position="626"/>
        <end position="878"/>
    </location>
</feature>
<proteinExistence type="inferred from homology"/>
<dbReference type="GO" id="GO:0046872">
    <property type="term" value="F:metal ion binding"/>
    <property type="evidence" value="ECO:0007669"/>
    <property type="project" value="UniProtKB-KW"/>
</dbReference>
<evidence type="ECO:0000256" key="3">
    <source>
        <dbReference type="ARBA" id="ARBA00022723"/>
    </source>
</evidence>
<reference evidence="8 9" key="1">
    <citation type="journal article" date="2005" name="Int. J. Syst. Evol. Microbiol.">
        <title>Nitrincola lacisaponensis gen. nov., sp. nov., a novel alkaliphilic bacterium isolated from an alkaline, saline lake.</title>
        <authorList>
            <person name="Dimitriu P.A."/>
            <person name="Shukla S.K."/>
            <person name="Conradt J."/>
            <person name="Marquez M.C."/>
            <person name="Ventosa A."/>
            <person name="Maglia A."/>
            <person name="Peyton B.M."/>
            <person name="Pinkart H.C."/>
            <person name="Mormile M.R."/>
        </authorList>
    </citation>
    <scope>NUCLEOTIDE SEQUENCE [LARGE SCALE GENOMIC DNA]</scope>
    <source>
        <strain evidence="8 9">4CA</strain>
    </source>
</reference>
<dbReference type="InterPro" id="IPR029787">
    <property type="entry name" value="Nucleotide_cyclase"/>
</dbReference>
<dbReference type="OrthoDB" id="9176779at2"/>
<evidence type="ECO:0000256" key="2">
    <source>
        <dbReference type="ARBA" id="ARBA00010587"/>
    </source>
</evidence>
<dbReference type="InterPro" id="IPR035919">
    <property type="entry name" value="EAL_sf"/>
</dbReference>
<dbReference type="SUPFAM" id="SSF47188">
    <property type="entry name" value="Hemerythrin-like"/>
    <property type="match status" value="1"/>
</dbReference>
<dbReference type="NCBIfam" id="TIGR02481">
    <property type="entry name" value="hemeryth_dom"/>
    <property type="match status" value="1"/>
</dbReference>
<dbReference type="Pfam" id="PF00990">
    <property type="entry name" value="GGDEF"/>
    <property type="match status" value="1"/>
</dbReference>
<comment type="cofactor">
    <cofactor evidence="1">
        <name>Mg(2+)</name>
        <dbReference type="ChEBI" id="CHEBI:18420"/>
    </cofactor>
</comment>
<dbReference type="Gene3D" id="3.30.70.270">
    <property type="match status" value="1"/>
</dbReference>
<dbReference type="Pfam" id="PF00563">
    <property type="entry name" value="EAL"/>
    <property type="match status" value="1"/>
</dbReference>
<dbReference type="Gene3D" id="3.20.20.450">
    <property type="entry name" value="EAL domain"/>
    <property type="match status" value="1"/>
</dbReference>
<feature type="domain" description="GGDEF" evidence="7">
    <location>
        <begin position="483"/>
        <end position="617"/>
    </location>
</feature>
<evidence type="ECO:0000259" key="7">
    <source>
        <dbReference type="PROSITE" id="PS50887"/>
    </source>
</evidence>
<evidence type="ECO:0000259" key="6">
    <source>
        <dbReference type="PROSITE" id="PS50883"/>
    </source>
</evidence>
<organism evidence="8 9">
    <name type="scientific">Nitrincola lacisaponensis</name>
    <dbReference type="NCBI Taxonomy" id="267850"/>
    <lineage>
        <taxon>Bacteria</taxon>
        <taxon>Pseudomonadati</taxon>
        <taxon>Pseudomonadota</taxon>
        <taxon>Gammaproteobacteria</taxon>
        <taxon>Oceanospirillales</taxon>
        <taxon>Oceanospirillaceae</taxon>
        <taxon>Nitrincola</taxon>
    </lineage>
</organism>
<dbReference type="CDD" id="cd12107">
    <property type="entry name" value="Hemerythrin"/>
    <property type="match status" value="1"/>
</dbReference>
<dbReference type="Gene3D" id="3.30.450.20">
    <property type="entry name" value="PAS domain"/>
    <property type="match status" value="2"/>
</dbReference>
<dbReference type="SMART" id="SM00267">
    <property type="entry name" value="GGDEF"/>
    <property type="match status" value="1"/>
</dbReference>
<dbReference type="SMART" id="SM00091">
    <property type="entry name" value="PAS"/>
    <property type="match status" value="2"/>
</dbReference>
<dbReference type="PROSITE" id="PS50883">
    <property type="entry name" value="EAL"/>
    <property type="match status" value="1"/>
</dbReference>
<dbReference type="AlphaFoldDB" id="A0A063Y3Z8"/>
<dbReference type="Proteomes" id="UP000027318">
    <property type="component" value="Unassembled WGS sequence"/>
</dbReference>
<dbReference type="Pfam" id="PF01814">
    <property type="entry name" value="Hemerythrin"/>
    <property type="match status" value="1"/>
</dbReference>
<dbReference type="SUPFAM" id="SSF55073">
    <property type="entry name" value="Nucleotide cyclase"/>
    <property type="match status" value="1"/>
</dbReference>
<dbReference type="STRING" id="267850.ADINL_0460"/>
<evidence type="ECO:0000313" key="9">
    <source>
        <dbReference type="Proteomes" id="UP000027318"/>
    </source>
</evidence>
<dbReference type="Pfam" id="PF13188">
    <property type="entry name" value="PAS_8"/>
    <property type="match status" value="2"/>
</dbReference>
<dbReference type="InterPro" id="IPR012312">
    <property type="entry name" value="Hemerythrin-like"/>
</dbReference>
<keyword evidence="3" id="KW-0479">Metal-binding</keyword>
<dbReference type="PATRIC" id="fig|267850.7.peg.453"/>
<accession>A0A063Y3Z8</accession>
<dbReference type="InterPro" id="IPR000160">
    <property type="entry name" value="GGDEF_dom"/>
</dbReference>
<dbReference type="EMBL" id="JMSZ01000013">
    <property type="protein sequence ID" value="KDE41028.1"/>
    <property type="molecule type" value="Genomic_DNA"/>
</dbReference>
<dbReference type="InterPro" id="IPR043128">
    <property type="entry name" value="Rev_trsase/Diguanyl_cyclase"/>
</dbReference>
<dbReference type="InterPro" id="IPR035938">
    <property type="entry name" value="Hemerythrin-like_sf"/>
</dbReference>
<dbReference type="PROSITE" id="PS50887">
    <property type="entry name" value="GGDEF"/>
    <property type="match status" value="1"/>
</dbReference>
<evidence type="ECO:0000256" key="4">
    <source>
        <dbReference type="ARBA" id="ARBA00023004"/>
    </source>
</evidence>
<dbReference type="SUPFAM" id="SSF55785">
    <property type="entry name" value="PYP-like sensor domain (PAS domain)"/>
    <property type="match status" value="2"/>
</dbReference>
<dbReference type="RefSeq" id="WP_051632487.1">
    <property type="nucleotide sequence ID" value="NZ_JMSZ01000013.1"/>
</dbReference>
<dbReference type="InterPro" id="IPR012827">
    <property type="entry name" value="Hemerythrin_metal-bd"/>
</dbReference>
<dbReference type="SMART" id="SM00052">
    <property type="entry name" value="EAL"/>
    <property type="match status" value="1"/>
</dbReference>
<dbReference type="InterPro" id="IPR035965">
    <property type="entry name" value="PAS-like_dom_sf"/>
</dbReference>
<keyword evidence="9" id="KW-1185">Reference proteome</keyword>
<dbReference type="CDD" id="cd01948">
    <property type="entry name" value="EAL"/>
    <property type="match status" value="1"/>
</dbReference>
<dbReference type="NCBIfam" id="TIGR00229">
    <property type="entry name" value="sensory_box"/>
    <property type="match status" value="1"/>
</dbReference>
<dbReference type="PROSITE" id="PS50112">
    <property type="entry name" value="PAS"/>
    <property type="match status" value="1"/>
</dbReference>
<dbReference type="NCBIfam" id="TIGR00254">
    <property type="entry name" value="GGDEF"/>
    <property type="match status" value="1"/>
</dbReference>
<comment type="similarity">
    <text evidence="2">Belongs to the hemerythrin family.</text>
</comment>
<dbReference type="InterPro" id="IPR000014">
    <property type="entry name" value="PAS"/>
</dbReference>
<dbReference type="PANTHER" id="PTHR44757:SF2">
    <property type="entry name" value="BIOFILM ARCHITECTURE MAINTENANCE PROTEIN MBAA"/>
    <property type="match status" value="1"/>
</dbReference>
<feature type="domain" description="PAS" evidence="5">
    <location>
        <begin position="198"/>
        <end position="235"/>
    </location>
</feature>
<evidence type="ECO:0000313" key="8">
    <source>
        <dbReference type="EMBL" id="KDE41028.1"/>
    </source>
</evidence>
<keyword evidence="4" id="KW-0408">Iron</keyword>
<dbReference type="CDD" id="cd01949">
    <property type="entry name" value="GGDEF"/>
    <property type="match status" value="1"/>
</dbReference>
<gene>
    <name evidence="8" type="ORF">ADINL_0460</name>
</gene>
<evidence type="ECO:0000259" key="5">
    <source>
        <dbReference type="PROSITE" id="PS50112"/>
    </source>
</evidence>
<evidence type="ECO:0000256" key="1">
    <source>
        <dbReference type="ARBA" id="ARBA00001946"/>
    </source>
</evidence>
<name>A0A063Y3Z8_9GAMM</name>
<dbReference type="PANTHER" id="PTHR44757">
    <property type="entry name" value="DIGUANYLATE CYCLASE DGCP"/>
    <property type="match status" value="1"/>
</dbReference>
<dbReference type="SUPFAM" id="SSF141868">
    <property type="entry name" value="EAL domain-like"/>
    <property type="match status" value="1"/>
</dbReference>